<dbReference type="AlphaFoldDB" id="A0A4W3ICM1"/>
<dbReference type="GO" id="GO:0090263">
    <property type="term" value="P:positive regulation of canonical Wnt signaling pathway"/>
    <property type="evidence" value="ECO:0007669"/>
    <property type="project" value="TreeGrafter"/>
</dbReference>
<dbReference type="STRING" id="7868.ENSCMIP00000024693"/>
<dbReference type="Ensembl" id="ENSCMIT00000025102.1">
    <property type="protein sequence ID" value="ENSCMIP00000024693.1"/>
    <property type="gene ID" value="ENSCMIG00000010922.1"/>
</dbReference>
<keyword evidence="9 12" id="KW-0357">Heparan sulfate</keyword>
<evidence type="ECO:0000256" key="8">
    <source>
        <dbReference type="ARBA" id="ARBA00023180"/>
    </source>
</evidence>
<evidence type="ECO:0000256" key="6">
    <source>
        <dbReference type="ARBA" id="ARBA00022974"/>
    </source>
</evidence>
<comment type="subcellular location">
    <subcellularLocation>
        <location evidence="1 12">Cell membrane</location>
        <topology evidence="1 12">Lipid-anchor</topology>
        <topology evidence="1 12">GPI-anchor</topology>
    </subcellularLocation>
</comment>
<name>A0A4W3ICM1_CALMI</name>
<evidence type="ECO:0000256" key="5">
    <source>
        <dbReference type="ARBA" id="ARBA00022729"/>
    </source>
</evidence>
<dbReference type="GeneTree" id="ENSGT01050000244955"/>
<comment type="function">
    <text evidence="12">Cell surface proteoglycan.</text>
</comment>
<evidence type="ECO:0000256" key="12">
    <source>
        <dbReference type="RuleBase" id="RU003519"/>
    </source>
</evidence>
<accession>A0A4W3ICM1</accession>
<dbReference type="InterPro" id="IPR019803">
    <property type="entry name" value="Glypican_CS"/>
</dbReference>
<dbReference type="Pfam" id="PF01153">
    <property type="entry name" value="Glypican"/>
    <property type="match status" value="1"/>
</dbReference>
<dbReference type="GO" id="GO:0098552">
    <property type="term" value="C:side of membrane"/>
    <property type="evidence" value="ECO:0007669"/>
    <property type="project" value="UniProtKB-KW"/>
</dbReference>
<keyword evidence="16" id="KW-1185">Reference proteome</keyword>
<dbReference type="Proteomes" id="UP000314986">
    <property type="component" value="Unassembled WGS sequence"/>
</dbReference>
<evidence type="ECO:0000256" key="4">
    <source>
        <dbReference type="ARBA" id="ARBA00022622"/>
    </source>
</evidence>
<feature type="region of interest" description="Disordered" evidence="13">
    <location>
        <begin position="490"/>
        <end position="537"/>
    </location>
</feature>
<dbReference type="GO" id="GO:0016477">
    <property type="term" value="P:cell migration"/>
    <property type="evidence" value="ECO:0007669"/>
    <property type="project" value="TreeGrafter"/>
</dbReference>
<keyword evidence="10 12" id="KW-0449">Lipoprotein</keyword>
<dbReference type="OMA" id="RGCSAQY"/>
<reference evidence="16" key="2">
    <citation type="journal article" date="2007" name="PLoS Biol.">
        <title>Survey sequencing and comparative analysis of the elephant shark (Callorhinchus milii) genome.</title>
        <authorList>
            <person name="Venkatesh B."/>
            <person name="Kirkness E.F."/>
            <person name="Loh Y.H."/>
            <person name="Halpern A.L."/>
            <person name="Lee A.P."/>
            <person name="Johnson J."/>
            <person name="Dandona N."/>
            <person name="Viswanathan L.D."/>
            <person name="Tay A."/>
            <person name="Venter J.C."/>
            <person name="Strausberg R.L."/>
            <person name="Brenner S."/>
        </authorList>
    </citation>
    <scope>NUCLEOTIDE SEQUENCE [LARGE SCALE GENOMIC DNA]</scope>
</reference>
<feature type="signal peptide" evidence="14">
    <location>
        <begin position="1"/>
        <end position="22"/>
    </location>
</feature>
<sequence length="608" mass="68140">MGLEVLTRVLVLLLVAFGGVHLRSPSCHEVRTAFQLRQIGPLKFVPDIPGTDENLHICLHKGPTCCTKRMEDRYQVVVRREVLQNIQSLSFELKYRISQNNIAFQEAFKSLIRTAKNHTNSLFEMVYRTMAKEAKEAVTELFTDISLYVLDSGENIEDVVLRYFDSLFPLVYNRLIHPGLTEVSQEYIECLRMTRRDINPFGANPMKMVAEMSRSLQAMKTLLQALNIGNQVINITENVAFSRECTRALVKMEYCSHCQGLTLIKPCVGYCLNVMRGCLANAADIDPHWREYILTLDELTSIITSSHGVEQTLLGVGTLVNEAILHAQLNGLQISTTVSKVCGQPQERATAVLPTSLLRAQVVPDSRPQAVSQFGNMTQRRSSLPLKEVKADRPRTMKKNTRDFMNYIRRFRTFYTLLAEQICDGDLLPPHSSTCWNGEDVVESYTNRVVGNGLKAQANNPEVKVRGPDPVIKQLISKLLYVNKMLHSKTSRHPEQWSSKEVGSGQGEDLESSGDCDDEDGCTGSGSGESGGKNRRKNTYVTKEPWVIDRIVPDILKGEKMDSSTSTVSTTPREARNPIQGTASSFFIPSSATMLITLVLLCPWLFQL</sequence>
<evidence type="ECO:0000313" key="15">
    <source>
        <dbReference type="Ensembl" id="ENSCMIP00000024693.1"/>
    </source>
</evidence>
<evidence type="ECO:0000256" key="10">
    <source>
        <dbReference type="ARBA" id="ARBA00023288"/>
    </source>
</evidence>
<comment type="similarity">
    <text evidence="2 11">Belongs to the glypican family.</text>
</comment>
<feature type="compositionally biased region" description="Acidic residues" evidence="13">
    <location>
        <begin position="508"/>
        <end position="521"/>
    </location>
</feature>
<keyword evidence="3" id="KW-1003">Cell membrane</keyword>
<reference evidence="16" key="1">
    <citation type="journal article" date="2006" name="Science">
        <title>Ancient noncoding elements conserved in the human genome.</title>
        <authorList>
            <person name="Venkatesh B."/>
            <person name="Kirkness E.F."/>
            <person name="Loh Y.H."/>
            <person name="Halpern A.L."/>
            <person name="Lee A.P."/>
            <person name="Johnson J."/>
            <person name="Dandona N."/>
            <person name="Viswanathan L.D."/>
            <person name="Tay A."/>
            <person name="Venter J.C."/>
            <person name="Strausberg R.L."/>
            <person name="Brenner S."/>
        </authorList>
    </citation>
    <scope>NUCLEOTIDE SEQUENCE [LARGE SCALE GENOMIC DNA]</scope>
</reference>
<evidence type="ECO:0000256" key="13">
    <source>
        <dbReference type="SAM" id="MobiDB-lite"/>
    </source>
</evidence>
<keyword evidence="6 12" id="KW-0654">Proteoglycan</keyword>
<reference evidence="15" key="4">
    <citation type="submission" date="2025-08" db="UniProtKB">
        <authorList>
            <consortium name="Ensembl"/>
        </authorList>
    </citation>
    <scope>IDENTIFICATION</scope>
</reference>
<reference evidence="15" key="5">
    <citation type="submission" date="2025-09" db="UniProtKB">
        <authorList>
            <consortium name="Ensembl"/>
        </authorList>
    </citation>
    <scope>IDENTIFICATION</scope>
</reference>
<keyword evidence="7 12" id="KW-0472">Membrane</keyword>
<proteinExistence type="inferred from homology"/>
<dbReference type="GO" id="GO:0009986">
    <property type="term" value="C:cell surface"/>
    <property type="evidence" value="ECO:0007669"/>
    <property type="project" value="TreeGrafter"/>
</dbReference>
<evidence type="ECO:0000256" key="11">
    <source>
        <dbReference type="RuleBase" id="RU003518"/>
    </source>
</evidence>
<evidence type="ECO:0000256" key="9">
    <source>
        <dbReference type="ARBA" id="ARBA00023207"/>
    </source>
</evidence>
<dbReference type="GO" id="GO:0005576">
    <property type="term" value="C:extracellular region"/>
    <property type="evidence" value="ECO:0007669"/>
    <property type="project" value="TreeGrafter"/>
</dbReference>
<dbReference type="GO" id="GO:0005886">
    <property type="term" value="C:plasma membrane"/>
    <property type="evidence" value="ECO:0007669"/>
    <property type="project" value="UniProtKB-SubCell"/>
</dbReference>
<evidence type="ECO:0000256" key="2">
    <source>
        <dbReference type="ARBA" id="ARBA00010260"/>
    </source>
</evidence>
<evidence type="ECO:0000256" key="1">
    <source>
        <dbReference type="ARBA" id="ARBA00004609"/>
    </source>
</evidence>
<evidence type="ECO:0000313" key="16">
    <source>
        <dbReference type="Proteomes" id="UP000314986"/>
    </source>
</evidence>
<dbReference type="PANTHER" id="PTHR10822">
    <property type="entry name" value="GLYPICAN"/>
    <property type="match status" value="1"/>
</dbReference>
<feature type="chain" id="PRO_5021318694" evidence="14">
    <location>
        <begin position="23"/>
        <end position="608"/>
    </location>
</feature>
<keyword evidence="4 12" id="KW-0336">GPI-anchor</keyword>
<keyword evidence="5 14" id="KW-0732">Signal</keyword>
<dbReference type="InterPro" id="IPR001863">
    <property type="entry name" value="Glypican"/>
</dbReference>
<evidence type="ECO:0000256" key="14">
    <source>
        <dbReference type="SAM" id="SignalP"/>
    </source>
</evidence>
<dbReference type="GO" id="GO:1905475">
    <property type="term" value="P:regulation of protein localization to membrane"/>
    <property type="evidence" value="ECO:0007669"/>
    <property type="project" value="TreeGrafter"/>
</dbReference>
<evidence type="ECO:0000256" key="7">
    <source>
        <dbReference type="ARBA" id="ARBA00023136"/>
    </source>
</evidence>
<keyword evidence="8" id="KW-0325">Glycoprotein</keyword>
<dbReference type="PANTHER" id="PTHR10822:SF19">
    <property type="entry name" value="GLYPICAN-5"/>
    <property type="match status" value="1"/>
</dbReference>
<dbReference type="PROSITE" id="PS01207">
    <property type="entry name" value="GLYPICAN"/>
    <property type="match status" value="1"/>
</dbReference>
<reference evidence="16" key="3">
    <citation type="journal article" date="2014" name="Nature">
        <title>Elephant shark genome provides unique insights into gnathostome evolution.</title>
        <authorList>
            <consortium name="International Elephant Shark Genome Sequencing Consortium"/>
            <person name="Venkatesh B."/>
            <person name="Lee A.P."/>
            <person name="Ravi V."/>
            <person name="Maurya A.K."/>
            <person name="Lian M.M."/>
            <person name="Swann J.B."/>
            <person name="Ohta Y."/>
            <person name="Flajnik M.F."/>
            <person name="Sutoh Y."/>
            <person name="Kasahara M."/>
            <person name="Hoon S."/>
            <person name="Gangu V."/>
            <person name="Roy S.W."/>
            <person name="Irimia M."/>
            <person name="Korzh V."/>
            <person name="Kondrychyn I."/>
            <person name="Lim Z.W."/>
            <person name="Tay B.H."/>
            <person name="Tohari S."/>
            <person name="Kong K.W."/>
            <person name="Ho S."/>
            <person name="Lorente-Galdos B."/>
            <person name="Quilez J."/>
            <person name="Marques-Bonet T."/>
            <person name="Raney B.J."/>
            <person name="Ingham P.W."/>
            <person name="Tay A."/>
            <person name="Hillier L.W."/>
            <person name="Minx P."/>
            <person name="Boehm T."/>
            <person name="Wilson R.K."/>
            <person name="Brenner S."/>
            <person name="Warren W.C."/>
        </authorList>
    </citation>
    <scope>NUCLEOTIDE SEQUENCE [LARGE SCALE GENOMIC DNA]</scope>
</reference>
<protein>
    <submittedName>
        <fullName evidence="15">Glypican-5-like</fullName>
    </submittedName>
</protein>
<gene>
    <name evidence="15" type="primary">LOC103188800</name>
</gene>
<evidence type="ECO:0000256" key="3">
    <source>
        <dbReference type="ARBA" id="ARBA00022475"/>
    </source>
</evidence>
<organism evidence="15 16">
    <name type="scientific">Callorhinchus milii</name>
    <name type="common">Ghost shark</name>
    <dbReference type="NCBI Taxonomy" id="7868"/>
    <lineage>
        <taxon>Eukaryota</taxon>
        <taxon>Metazoa</taxon>
        <taxon>Chordata</taxon>
        <taxon>Craniata</taxon>
        <taxon>Vertebrata</taxon>
        <taxon>Chondrichthyes</taxon>
        <taxon>Holocephali</taxon>
        <taxon>Chimaeriformes</taxon>
        <taxon>Callorhinchidae</taxon>
        <taxon>Callorhinchus</taxon>
    </lineage>
</organism>
<dbReference type="InParanoid" id="A0A4W3ICM1"/>